<feature type="transmembrane region" description="Helical" evidence="8">
    <location>
        <begin position="118"/>
        <end position="137"/>
    </location>
</feature>
<feature type="transmembrane region" description="Helical" evidence="8">
    <location>
        <begin position="266"/>
        <end position="286"/>
    </location>
</feature>
<evidence type="ECO:0000256" key="4">
    <source>
        <dbReference type="ARBA" id="ARBA00022475"/>
    </source>
</evidence>
<evidence type="ECO:0000259" key="9">
    <source>
        <dbReference type="PROSITE" id="PS50850"/>
    </source>
</evidence>
<keyword evidence="7 8" id="KW-0472">Membrane</keyword>
<dbReference type="SUPFAM" id="SSF103473">
    <property type="entry name" value="MFS general substrate transporter"/>
    <property type="match status" value="1"/>
</dbReference>
<evidence type="ECO:0000313" key="11">
    <source>
        <dbReference type="Proteomes" id="UP000290958"/>
    </source>
</evidence>
<feature type="transmembrane region" description="Helical" evidence="8">
    <location>
        <begin position="177"/>
        <end position="197"/>
    </location>
</feature>
<dbReference type="GO" id="GO:0005886">
    <property type="term" value="C:plasma membrane"/>
    <property type="evidence" value="ECO:0007669"/>
    <property type="project" value="UniProtKB-SubCell"/>
</dbReference>
<comment type="caution">
    <text evidence="10">The sequence shown here is derived from an EMBL/GenBank/DDBJ whole genome shotgun (WGS) entry which is preliminary data.</text>
</comment>
<evidence type="ECO:0000256" key="5">
    <source>
        <dbReference type="ARBA" id="ARBA00022692"/>
    </source>
</evidence>
<dbReference type="GO" id="GO:0042910">
    <property type="term" value="F:xenobiotic transmembrane transporter activity"/>
    <property type="evidence" value="ECO:0007669"/>
    <property type="project" value="InterPro"/>
</dbReference>
<keyword evidence="3 8" id="KW-0813">Transport</keyword>
<dbReference type="InterPro" id="IPR011701">
    <property type="entry name" value="MFS"/>
</dbReference>
<reference evidence="11" key="1">
    <citation type="submission" date="2019-01" db="EMBL/GenBank/DDBJ databases">
        <title>Cytophagaceae bacterium strain CAR-16.</title>
        <authorList>
            <person name="Chen W.-M."/>
        </authorList>
    </citation>
    <scope>NUCLEOTIDE SEQUENCE [LARGE SCALE GENOMIC DNA]</scope>
    <source>
        <strain evidence="11">CHR27</strain>
    </source>
</reference>
<dbReference type="InterPro" id="IPR004812">
    <property type="entry name" value="Efflux_drug-R_Bcr/CmlA"/>
</dbReference>
<feature type="transmembrane region" description="Helical" evidence="8">
    <location>
        <begin position="91"/>
        <end position="112"/>
    </location>
</feature>
<comment type="similarity">
    <text evidence="2 8">Belongs to the major facilitator superfamily. Bcr/CmlA family.</text>
</comment>
<dbReference type="InterPro" id="IPR036259">
    <property type="entry name" value="MFS_trans_sf"/>
</dbReference>
<proteinExistence type="inferred from homology"/>
<name>A0A4Q1KGH7_9SPHN</name>
<accession>A0A4Q1KGH7</accession>
<dbReference type="Proteomes" id="UP000290958">
    <property type="component" value="Unassembled WGS sequence"/>
</dbReference>
<dbReference type="PANTHER" id="PTHR23502">
    <property type="entry name" value="MAJOR FACILITATOR SUPERFAMILY"/>
    <property type="match status" value="1"/>
</dbReference>
<dbReference type="PANTHER" id="PTHR23502:SF132">
    <property type="entry name" value="POLYAMINE TRANSPORTER 2-RELATED"/>
    <property type="match status" value="1"/>
</dbReference>
<dbReference type="OrthoDB" id="9800416at2"/>
<dbReference type="Pfam" id="PF07690">
    <property type="entry name" value="MFS_1"/>
    <property type="match status" value="1"/>
</dbReference>
<dbReference type="CDD" id="cd17320">
    <property type="entry name" value="MFS_MdfA_MDR_like"/>
    <property type="match status" value="1"/>
</dbReference>
<comment type="subcellular location">
    <subcellularLocation>
        <location evidence="8">Cell inner membrane</location>
        <topology evidence="8">Multi-pass membrane protein</topology>
    </subcellularLocation>
    <subcellularLocation>
        <location evidence="1">Cell membrane</location>
        <topology evidence="1">Multi-pass membrane protein</topology>
    </subcellularLocation>
</comment>
<keyword evidence="6 8" id="KW-1133">Transmembrane helix</keyword>
<feature type="transmembrane region" description="Helical" evidence="8">
    <location>
        <begin position="358"/>
        <end position="379"/>
    </location>
</feature>
<organism evidence="10 11">
    <name type="scientific">Sphingobium fluviale</name>
    <dbReference type="NCBI Taxonomy" id="2506423"/>
    <lineage>
        <taxon>Bacteria</taxon>
        <taxon>Pseudomonadati</taxon>
        <taxon>Pseudomonadota</taxon>
        <taxon>Alphaproteobacteria</taxon>
        <taxon>Sphingomonadales</taxon>
        <taxon>Sphingomonadaceae</taxon>
        <taxon>Sphingobium</taxon>
    </lineage>
</organism>
<keyword evidence="11" id="KW-1185">Reference proteome</keyword>
<dbReference type="Gene3D" id="1.20.1720.10">
    <property type="entry name" value="Multidrug resistance protein D"/>
    <property type="match status" value="1"/>
</dbReference>
<dbReference type="EMBL" id="SBKP01000019">
    <property type="protein sequence ID" value="RXR25610.1"/>
    <property type="molecule type" value="Genomic_DNA"/>
</dbReference>
<sequence>MSPPDHKPHSLHLHLPGALGLREFVMLMSSLMAMTALSIDTMLPALPDIGRDLAVTNSNDRQSIITLFFLGMAFGSLIYGPLADHYGRRPVLIGALVLMLVSTLLCTLAPSFPLLLGGRFIAGFGAAACRVIVLSIVRDCYRGDMMARIMSLIMFTFMIVPMAAPSLGAAMMTFAPWRWIFGLLAFLICVMLAWLALRLPETLDPAHRIQVHPRELTHTFVRVVKNRGSFGYMMASGVMMGGLIGFLVSVQQIFFDVFHMPELLPIGFAIISGWMAAGNLLNGKLVQRFGARRMSQSAVIVVILLSAAHCIITRAGLENVWVFIVIQGMTTLCFSFAGVNFSAIAMEPFARGAGFASSFQASLTTFISAFLGGMVGAAFDGTTMPIALGFMCFGTISLLLILWAERGKLFTRPGNAHLRVGQ</sequence>
<comment type="caution">
    <text evidence="8">Lacks conserved residue(s) required for the propagation of feature annotation.</text>
</comment>
<feature type="domain" description="Major facilitator superfamily (MFS) profile" evidence="9">
    <location>
        <begin position="24"/>
        <end position="412"/>
    </location>
</feature>
<dbReference type="GO" id="GO:1990961">
    <property type="term" value="P:xenobiotic detoxification by transmembrane export across the plasma membrane"/>
    <property type="evidence" value="ECO:0007669"/>
    <property type="project" value="InterPro"/>
</dbReference>
<dbReference type="InterPro" id="IPR020846">
    <property type="entry name" value="MFS_dom"/>
</dbReference>
<keyword evidence="4" id="KW-1003">Cell membrane</keyword>
<evidence type="ECO:0000256" key="2">
    <source>
        <dbReference type="ARBA" id="ARBA00006236"/>
    </source>
</evidence>
<feature type="transmembrane region" description="Helical" evidence="8">
    <location>
        <begin position="230"/>
        <end position="254"/>
    </location>
</feature>
<dbReference type="PROSITE" id="PS50850">
    <property type="entry name" value="MFS"/>
    <property type="match status" value="1"/>
</dbReference>
<protein>
    <recommendedName>
        <fullName evidence="8">Bcr/CflA family efflux transporter</fullName>
    </recommendedName>
</protein>
<feature type="transmembrane region" description="Helical" evidence="8">
    <location>
        <begin position="63"/>
        <end position="79"/>
    </location>
</feature>
<evidence type="ECO:0000256" key="7">
    <source>
        <dbReference type="ARBA" id="ARBA00023136"/>
    </source>
</evidence>
<feature type="transmembrane region" description="Helical" evidence="8">
    <location>
        <begin position="298"/>
        <end position="317"/>
    </location>
</feature>
<evidence type="ECO:0000256" key="3">
    <source>
        <dbReference type="ARBA" id="ARBA00022448"/>
    </source>
</evidence>
<feature type="transmembrane region" description="Helical" evidence="8">
    <location>
        <begin position="149"/>
        <end position="171"/>
    </location>
</feature>
<evidence type="ECO:0000256" key="8">
    <source>
        <dbReference type="RuleBase" id="RU365088"/>
    </source>
</evidence>
<feature type="transmembrane region" description="Helical" evidence="8">
    <location>
        <begin position="385"/>
        <end position="404"/>
    </location>
</feature>
<keyword evidence="5 8" id="KW-0812">Transmembrane</keyword>
<dbReference type="AlphaFoldDB" id="A0A4Q1KGH7"/>
<evidence type="ECO:0000256" key="1">
    <source>
        <dbReference type="ARBA" id="ARBA00004651"/>
    </source>
</evidence>
<feature type="transmembrane region" description="Helical" evidence="8">
    <location>
        <begin position="323"/>
        <end position="346"/>
    </location>
</feature>
<gene>
    <name evidence="10" type="ORF">EQG66_13895</name>
</gene>
<dbReference type="NCBIfam" id="TIGR00710">
    <property type="entry name" value="efflux_Bcr_CflA"/>
    <property type="match status" value="1"/>
</dbReference>
<keyword evidence="8" id="KW-0997">Cell inner membrane</keyword>
<evidence type="ECO:0000256" key="6">
    <source>
        <dbReference type="ARBA" id="ARBA00022989"/>
    </source>
</evidence>
<evidence type="ECO:0000313" key="10">
    <source>
        <dbReference type="EMBL" id="RXR25610.1"/>
    </source>
</evidence>